<dbReference type="SUPFAM" id="SSF52266">
    <property type="entry name" value="SGNH hydrolase"/>
    <property type="match status" value="1"/>
</dbReference>
<feature type="chain" id="PRO_5045078772" evidence="2">
    <location>
        <begin position="24"/>
        <end position="286"/>
    </location>
</feature>
<evidence type="ECO:0000259" key="3">
    <source>
        <dbReference type="Pfam" id="PF03629"/>
    </source>
</evidence>
<dbReference type="InterPro" id="IPR052940">
    <property type="entry name" value="Carb_Esterase_6"/>
</dbReference>
<keyword evidence="5" id="KW-1185">Reference proteome</keyword>
<evidence type="ECO:0000313" key="4">
    <source>
        <dbReference type="EMBL" id="GGF14331.1"/>
    </source>
</evidence>
<dbReference type="PANTHER" id="PTHR31988">
    <property type="entry name" value="ESTERASE, PUTATIVE (DUF303)-RELATED"/>
    <property type="match status" value="1"/>
</dbReference>
<dbReference type="PANTHER" id="PTHR31988:SF19">
    <property type="entry name" value="9-O-ACETYL-N-ACETYLNEURAMINIC ACID DEACETYLASE-RELATED"/>
    <property type="match status" value="1"/>
</dbReference>
<evidence type="ECO:0000256" key="1">
    <source>
        <dbReference type="ARBA" id="ARBA00022801"/>
    </source>
</evidence>
<feature type="domain" description="Sialate O-acetylesterase" evidence="3">
    <location>
        <begin position="43"/>
        <end position="278"/>
    </location>
</feature>
<dbReference type="EMBL" id="BMHT01000004">
    <property type="protein sequence ID" value="GGF14331.1"/>
    <property type="molecule type" value="Genomic_DNA"/>
</dbReference>
<dbReference type="InterPro" id="IPR036514">
    <property type="entry name" value="SGNH_hydro_sf"/>
</dbReference>
<keyword evidence="1" id="KW-0378">Hydrolase</keyword>
<sequence length="286" mass="30882">MKYSAALLLTLALLLGSNLGLQAQGLKSKVRESATPPIRKEKFQLYLLVGQSNMAGRGYPEAQDTVPDRHVLRLNQAGAWEIAKEPIHFDKPIAGVGPGLAFGKAMAAPDTSVVIGLIPCAVGGSGIAVWQPGAYYEATKTNPYDDAIARAKLAMQTGKLKGIIWHQGETDSNPTDSKLYAQNLTALIARFRHDLQSPAVPFVAGQLPEFQFVKPDSTGHRQVNEAAIQVNKSVAQLKKTVPNYACVTAEGTKDRGDQLHFDAASARLMGRRYAAAMLGLLKKKHR</sequence>
<evidence type="ECO:0000256" key="2">
    <source>
        <dbReference type="SAM" id="SignalP"/>
    </source>
</evidence>
<dbReference type="RefSeq" id="WP_188814512.1">
    <property type="nucleotide sequence ID" value="NZ_BMHT01000004.1"/>
</dbReference>
<accession>A0ABQ1UB20</accession>
<proteinExistence type="predicted"/>
<dbReference type="Gene3D" id="3.40.50.1110">
    <property type="entry name" value="SGNH hydrolase"/>
    <property type="match status" value="1"/>
</dbReference>
<feature type="signal peptide" evidence="2">
    <location>
        <begin position="1"/>
        <end position="23"/>
    </location>
</feature>
<dbReference type="Proteomes" id="UP000632273">
    <property type="component" value="Unassembled WGS sequence"/>
</dbReference>
<reference evidence="5" key="1">
    <citation type="journal article" date="2019" name="Int. J. Syst. Evol. Microbiol.">
        <title>The Global Catalogue of Microorganisms (GCM) 10K type strain sequencing project: providing services to taxonomists for standard genome sequencing and annotation.</title>
        <authorList>
            <consortium name="The Broad Institute Genomics Platform"/>
            <consortium name="The Broad Institute Genome Sequencing Center for Infectious Disease"/>
            <person name="Wu L."/>
            <person name="Ma J."/>
        </authorList>
    </citation>
    <scope>NUCLEOTIDE SEQUENCE [LARGE SCALE GENOMIC DNA]</scope>
    <source>
        <strain evidence="5">CGMCC 1.15197</strain>
    </source>
</reference>
<evidence type="ECO:0000313" key="5">
    <source>
        <dbReference type="Proteomes" id="UP000632273"/>
    </source>
</evidence>
<comment type="caution">
    <text evidence="4">The sequence shown here is derived from an EMBL/GenBank/DDBJ whole genome shotgun (WGS) entry which is preliminary data.</text>
</comment>
<organism evidence="4 5">
    <name type="scientific">Hymenobacter cavernae</name>
    <dbReference type="NCBI Taxonomy" id="2044852"/>
    <lineage>
        <taxon>Bacteria</taxon>
        <taxon>Pseudomonadati</taxon>
        <taxon>Bacteroidota</taxon>
        <taxon>Cytophagia</taxon>
        <taxon>Cytophagales</taxon>
        <taxon>Hymenobacteraceae</taxon>
        <taxon>Hymenobacter</taxon>
    </lineage>
</organism>
<dbReference type="Pfam" id="PF03629">
    <property type="entry name" value="SASA"/>
    <property type="match status" value="1"/>
</dbReference>
<keyword evidence="2" id="KW-0732">Signal</keyword>
<gene>
    <name evidence="4" type="primary">axeA</name>
    <name evidence="4" type="ORF">GCM10011383_26970</name>
</gene>
<name>A0ABQ1UB20_9BACT</name>
<protein>
    <submittedName>
        <fullName evidence="4">Acetylxylan esterase</fullName>
    </submittedName>
</protein>
<dbReference type="InterPro" id="IPR005181">
    <property type="entry name" value="SASA"/>
</dbReference>